<protein>
    <submittedName>
        <fullName evidence="2">Uncharacterized protein</fullName>
    </submittedName>
</protein>
<feature type="region of interest" description="Disordered" evidence="1">
    <location>
        <begin position="1"/>
        <end position="138"/>
    </location>
</feature>
<organism evidence="2 3">
    <name type="scientific">Lactarius akahatsu</name>
    <dbReference type="NCBI Taxonomy" id="416441"/>
    <lineage>
        <taxon>Eukaryota</taxon>
        <taxon>Fungi</taxon>
        <taxon>Dikarya</taxon>
        <taxon>Basidiomycota</taxon>
        <taxon>Agaricomycotina</taxon>
        <taxon>Agaricomycetes</taxon>
        <taxon>Russulales</taxon>
        <taxon>Russulaceae</taxon>
        <taxon>Lactarius</taxon>
    </lineage>
</organism>
<keyword evidence="3" id="KW-1185">Reference proteome</keyword>
<sequence length="282" mass="31473">MVYHYSNPPTPPSSLRSAASHSRRPLFPGFASPAYTRRRARKPRRRASEHETERDVRWSAPRPLLPGESARARQDWIACGPRRRRTASALRGETHAQRSARSGILRARRLRRRSRQSAPVSRTDAPRRAAADGGLDKPAAAGPRCCLGPVAVSFLHALHHRADGAQRACDVRARRRATPARVRMRVRRRRAPLAGRAAALPRCRCARAAGPKRRADARRGRVCRRSGRSRRRTTRERPDRCCLLVQRGTKSTSQRLPYCCSHAIPVPAGQGRCSVRGAAAAW</sequence>
<name>A0AAD4QAU7_9AGAM</name>
<dbReference type="AlphaFoldDB" id="A0AAD4QAU7"/>
<evidence type="ECO:0000256" key="1">
    <source>
        <dbReference type="SAM" id="MobiDB-lite"/>
    </source>
</evidence>
<gene>
    <name evidence="2" type="ORF">EDB92DRAFT_1352862</name>
</gene>
<proteinExistence type="predicted"/>
<feature type="compositionally biased region" description="Basic residues" evidence="1">
    <location>
        <begin position="106"/>
        <end position="115"/>
    </location>
</feature>
<feature type="compositionally biased region" description="Basic and acidic residues" evidence="1">
    <location>
        <begin position="46"/>
        <end position="57"/>
    </location>
</feature>
<dbReference type="EMBL" id="JAKELL010000062">
    <property type="protein sequence ID" value="KAH8985545.1"/>
    <property type="molecule type" value="Genomic_DNA"/>
</dbReference>
<feature type="compositionally biased region" description="Basic residues" evidence="1">
    <location>
        <begin position="36"/>
        <end position="45"/>
    </location>
</feature>
<reference evidence="2" key="1">
    <citation type="submission" date="2022-01" db="EMBL/GenBank/DDBJ databases">
        <title>Comparative genomics reveals a dynamic genome evolution in the ectomycorrhizal milk-cap (Lactarius) mushrooms.</title>
        <authorList>
            <consortium name="DOE Joint Genome Institute"/>
            <person name="Lebreton A."/>
            <person name="Tang N."/>
            <person name="Kuo A."/>
            <person name="LaButti K."/>
            <person name="Drula E."/>
            <person name="Barry K."/>
            <person name="Clum A."/>
            <person name="Lipzen A."/>
            <person name="Mousain D."/>
            <person name="Ng V."/>
            <person name="Wang R."/>
            <person name="Wang X."/>
            <person name="Dai Y."/>
            <person name="Henrissat B."/>
            <person name="Grigoriev I.V."/>
            <person name="Guerin-Laguette A."/>
            <person name="Yu F."/>
            <person name="Martin F.M."/>
        </authorList>
    </citation>
    <scope>NUCLEOTIDE SEQUENCE</scope>
    <source>
        <strain evidence="2">QP</strain>
    </source>
</reference>
<dbReference type="Proteomes" id="UP001201163">
    <property type="component" value="Unassembled WGS sequence"/>
</dbReference>
<accession>A0AAD4QAU7</accession>
<evidence type="ECO:0000313" key="3">
    <source>
        <dbReference type="Proteomes" id="UP001201163"/>
    </source>
</evidence>
<evidence type="ECO:0000313" key="2">
    <source>
        <dbReference type="EMBL" id="KAH8985545.1"/>
    </source>
</evidence>
<comment type="caution">
    <text evidence="2">The sequence shown here is derived from an EMBL/GenBank/DDBJ whole genome shotgun (WGS) entry which is preliminary data.</text>
</comment>